<feature type="region of interest" description="Disordered" evidence="1">
    <location>
        <begin position="1"/>
        <end position="20"/>
    </location>
</feature>
<name>A0A0F9M4R5_9ZZZZ</name>
<accession>A0A0F9M4R5</accession>
<gene>
    <name evidence="2" type="ORF">LCGC14_1135460</name>
</gene>
<feature type="region of interest" description="Disordered" evidence="1">
    <location>
        <begin position="27"/>
        <end position="46"/>
    </location>
</feature>
<sequence length="46" mass="4475">MTDSTAGGDGGGGVDFLTSLPAEMQSDGVLKPFAGPDGGAKLAKSY</sequence>
<proteinExistence type="predicted"/>
<organism evidence="2">
    <name type="scientific">marine sediment metagenome</name>
    <dbReference type="NCBI Taxonomy" id="412755"/>
    <lineage>
        <taxon>unclassified sequences</taxon>
        <taxon>metagenomes</taxon>
        <taxon>ecological metagenomes</taxon>
    </lineage>
</organism>
<feature type="non-terminal residue" evidence="2">
    <location>
        <position position="46"/>
    </location>
</feature>
<reference evidence="2" key="1">
    <citation type="journal article" date="2015" name="Nature">
        <title>Complex archaea that bridge the gap between prokaryotes and eukaryotes.</title>
        <authorList>
            <person name="Spang A."/>
            <person name="Saw J.H."/>
            <person name="Jorgensen S.L."/>
            <person name="Zaremba-Niedzwiedzka K."/>
            <person name="Martijn J."/>
            <person name="Lind A.E."/>
            <person name="van Eijk R."/>
            <person name="Schleper C."/>
            <person name="Guy L."/>
            <person name="Ettema T.J."/>
        </authorList>
    </citation>
    <scope>NUCLEOTIDE SEQUENCE</scope>
</reference>
<evidence type="ECO:0000313" key="2">
    <source>
        <dbReference type="EMBL" id="KKN00679.1"/>
    </source>
</evidence>
<evidence type="ECO:0000256" key="1">
    <source>
        <dbReference type="SAM" id="MobiDB-lite"/>
    </source>
</evidence>
<dbReference type="AlphaFoldDB" id="A0A0F9M4R5"/>
<dbReference type="EMBL" id="LAZR01005348">
    <property type="protein sequence ID" value="KKN00679.1"/>
    <property type="molecule type" value="Genomic_DNA"/>
</dbReference>
<comment type="caution">
    <text evidence="2">The sequence shown here is derived from an EMBL/GenBank/DDBJ whole genome shotgun (WGS) entry which is preliminary data.</text>
</comment>
<protein>
    <submittedName>
        <fullName evidence="2">Uncharacterized protein</fullName>
    </submittedName>
</protein>